<comment type="caution">
    <text evidence="1">The sequence shown here is derived from an EMBL/GenBank/DDBJ whole genome shotgun (WGS) entry which is preliminary data.</text>
</comment>
<protein>
    <submittedName>
        <fullName evidence="1">Uncharacterized protein</fullName>
    </submittedName>
</protein>
<name>A0A840CYG0_9BACE</name>
<evidence type="ECO:0000313" key="2">
    <source>
        <dbReference type="Proteomes" id="UP000560658"/>
    </source>
</evidence>
<dbReference type="EMBL" id="JACIER010000001">
    <property type="protein sequence ID" value="MBB4042464.1"/>
    <property type="molecule type" value="Genomic_DNA"/>
</dbReference>
<gene>
    <name evidence="1" type="ORF">GGR06_000223</name>
</gene>
<keyword evidence="2" id="KW-1185">Reference proteome</keyword>
<accession>A0A840CYG0</accession>
<reference evidence="1" key="1">
    <citation type="submission" date="2020-08" db="EMBL/GenBank/DDBJ databases">
        <title>Genomic Encyclopedia of Type Strains, Phase IV (KMG-IV): sequencing the most valuable type-strain genomes for metagenomic binning, comparative biology and taxonomic classification.</title>
        <authorList>
            <person name="Goeker M."/>
        </authorList>
    </citation>
    <scope>NUCLEOTIDE SEQUENCE [LARGE SCALE GENOMIC DNA]</scope>
    <source>
        <strain evidence="1">DSM 105720</strain>
    </source>
</reference>
<dbReference type="AlphaFoldDB" id="A0A840CYG0"/>
<dbReference type="PROSITE" id="PS51257">
    <property type="entry name" value="PROKAR_LIPOPROTEIN"/>
    <property type="match status" value="1"/>
</dbReference>
<organism evidence="1 2">
    <name type="scientific">Bacteroides reticulotermitis</name>
    <dbReference type="NCBI Taxonomy" id="1133319"/>
    <lineage>
        <taxon>Bacteria</taxon>
        <taxon>Pseudomonadati</taxon>
        <taxon>Bacteroidota</taxon>
        <taxon>Bacteroidia</taxon>
        <taxon>Bacteroidales</taxon>
        <taxon>Bacteroidaceae</taxon>
        <taxon>Bacteroides</taxon>
    </lineage>
</organism>
<evidence type="ECO:0000313" key="1">
    <source>
        <dbReference type="EMBL" id="MBB4042464.1"/>
    </source>
</evidence>
<dbReference type="RefSeq" id="WP_148298437.1">
    <property type="nucleotide sequence ID" value="NZ_JACIER010000001.1"/>
</dbReference>
<sequence>MKKILVIMSFFCVCSGIVSCDDRDINDNPLVGNWESQFSLPKDTFEYAYDEQTDTIAVQGKPFIVNSICDMDSGSFVSFAHENDIQYKWMNVNFTNSELVLSLAENSKVDKRRMWMWLSSGDYFKKIYIVQDGKK</sequence>
<proteinExistence type="predicted"/>
<dbReference type="Proteomes" id="UP000560658">
    <property type="component" value="Unassembled WGS sequence"/>
</dbReference>